<dbReference type="RefSeq" id="WP_394385553.1">
    <property type="nucleotide sequence ID" value="NZ_JBIGIB010000003.1"/>
</dbReference>
<sequence>MAMTIKRWARTAALALLMLLVAWVACNGPWADDSPQPVPPALRLSPPGVPPELNAFVGLQGLLAPDGADLQAAGLAALRGDAAPSAGPRLRWPEGPLWQCQARRDDCVARWRAQPEAARALLADTQLLGARCERLAQAQAWEELLPERQTEGPRAGVPFAALPVPQFVDLTACVRRFGLKAVMAPSAAAAEAELVQADRLARLALAGSRSLIGTMVTLSVVQSNWLLAADLKAAGGLDRGGLMRLLTPLPAVALSPRAWAPHEARFAREVTRDLMDEARDCGAADALMGASATGLLDRLVCTLRLGVLPEATIQHNEAQWLARLATVPEAGPAACEVLEAEPWRERESRGFAWRNTVGRWLLDTSGAGWSPYAARQLDLELLRLTLGAQLLGQSPPAGVSLTRESAGQRFAACRARLHPGDAEATLRLPLL</sequence>
<comment type="caution">
    <text evidence="1">The sequence shown here is derived from an EMBL/GenBank/DDBJ whole genome shotgun (WGS) entry which is preliminary data.</text>
</comment>
<reference evidence="1 2" key="1">
    <citation type="submission" date="2024-08" db="EMBL/GenBank/DDBJ databases">
        <authorList>
            <person name="Lu H."/>
        </authorList>
    </citation>
    <scope>NUCLEOTIDE SEQUENCE [LARGE SCALE GENOMIC DNA]</scope>
    <source>
        <strain evidence="1 2">BYS87W</strain>
    </source>
</reference>
<organism evidence="1 2">
    <name type="scientific">Pelomonas baiyunensis</name>
    <dbReference type="NCBI Taxonomy" id="3299026"/>
    <lineage>
        <taxon>Bacteria</taxon>
        <taxon>Pseudomonadati</taxon>
        <taxon>Pseudomonadota</taxon>
        <taxon>Betaproteobacteria</taxon>
        <taxon>Burkholderiales</taxon>
        <taxon>Sphaerotilaceae</taxon>
        <taxon>Roseateles</taxon>
    </lineage>
</organism>
<evidence type="ECO:0008006" key="3">
    <source>
        <dbReference type="Google" id="ProtNLM"/>
    </source>
</evidence>
<keyword evidence="2" id="KW-1185">Reference proteome</keyword>
<evidence type="ECO:0000313" key="2">
    <source>
        <dbReference type="Proteomes" id="UP001606303"/>
    </source>
</evidence>
<dbReference type="Proteomes" id="UP001606303">
    <property type="component" value="Unassembled WGS sequence"/>
</dbReference>
<dbReference type="EMBL" id="JBIGIB010000003">
    <property type="protein sequence ID" value="MFG6467716.1"/>
    <property type="molecule type" value="Genomic_DNA"/>
</dbReference>
<evidence type="ECO:0000313" key="1">
    <source>
        <dbReference type="EMBL" id="MFG6467716.1"/>
    </source>
</evidence>
<dbReference type="PROSITE" id="PS51257">
    <property type="entry name" value="PROKAR_LIPOPROTEIN"/>
    <property type="match status" value="1"/>
</dbReference>
<protein>
    <recommendedName>
        <fullName evidence="3">DUF1566 domain-containing protein</fullName>
    </recommendedName>
</protein>
<accession>A0ABW7H0F3</accession>
<proteinExistence type="predicted"/>
<gene>
    <name evidence="1" type="ORF">ACG01O_13910</name>
</gene>
<name>A0ABW7H0F3_9BURK</name>